<reference evidence="2 3" key="1">
    <citation type="submission" date="2018-02" db="EMBL/GenBank/DDBJ databases">
        <title>Comparative genomes isolates from brazilian mangrove.</title>
        <authorList>
            <person name="Araujo J.E."/>
            <person name="Taketani R.G."/>
            <person name="Silva M.C.P."/>
            <person name="Loureco M.V."/>
            <person name="Andreote F.D."/>
        </authorList>
    </citation>
    <scope>NUCLEOTIDE SEQUENCE [LARGE SCALE GENOMIC DNA]</scope>
    <source>
        <strain evidence="2 3">HEX-2 MGV</strain>
    </source>
</reference>
<feature type="compositionally biased region" description="Basic and acidic residues" evidence="1">
    <location>
        <begin position="22"/>
        <end position="45"/>
    </location>
</feature>
<feature type="compositionally biased region" description="Basic and acidic residues" evidence="1">
    <location>
        <begin position="71"/>
        <end position="94"/>
    </location>
</feature>
<name>A0A2S8F5H0_9BACT</name>
<protein>
    <submittedName>
        <fullName evidence="2">Uncharacterized protein</fullName>
    </submittedName>
</protein>
<feature type="region of interest" description="Disordered" evidence="1">
    <location>
        <begin position="148"/>
        <end position="226"/>
    </location>
</feature>
<evidence type="ECO:0000313" key="2">
    <source>
        <dbReference type="EMBL" id="PQO27397.1"/>
    </source>
</evidence>
<dbReference type="EMBL" id="PUIA01000057">
    <property type="protein sequence ID" value="PQO27397.1"/>
    <property type="molecule type" value="Genomic_DNA"/>
</dbReference>
<feature type="region of interest" description="Disordered" evidence="1">
    <location>
        <begin position="22"/>
        <end position="51"/>
    </location>
</feature>
<dbReference type="AlphaFoldDB" id="A0A2S8F5H0"/>
<feature type="region of interest" description="Disordered" evidence="1">
    <location>
        <begin position="69"/>
        <end position="102"/>
    </location>
</feature>
<dbReference type="Proteomes" id="UP000240009">
    <property type="component" value="Unassembled WGS sequence"/>
</dbReference>
<proteinExistence type="predicted"/>
<gene>
    <name evidence="2" type="ORF">C5Y96_17820</name>
</gene>
<accession>A0A2S8F5H0</accession>
<sequence>MQNQLFMTAALVLFSVTITLADEKPPGRSEEARPAEAIPEEKNWELQEGPKGPVLKEVESIRNQLGPEYSIESKELGIERDRDLSSPHTNERPNEPWSGTKLHQEVREFVTKFRNDARHLEEMAAHAEQLSEFALADQLRAMAHRQWEAARELSQPRSTRDYRELWRPTPAPPSAAPVSTPNPYGPPHDVKPSMPERPAESAPQYGVPSAPNQRFSVPRQPEPRKR</sequence>
<comment type="caution">
    <text evidence="2">The sequence shown here is derived from an EMBL/GenBank/DDBJ whole genome shotgun (WGS) entry which is preliminary data.</text>
</comment>
<organism evidence="2 3">
    <name type="scientific">Blastopirellula marina</name>
    <dbReference type="NCBI Taxonomy" id="124"/>
    <lineage>
        <taxon>Bacteria</taxon>
        <taxon>Pseudomonadati</taxon>
        <taxon>Planctomycetota</taxon>
        <taxon>Planctomycetia</taxon>
        <taxon>Pirellulales</taxon>
        <taxon>Pirellulaceae</taxon>
        <taxon>Blastopirellula</taxon>
    </lineage>
</organism>
<evidence type="ECO:0000256" key="1">
    <source>
        <dbReference type="SAM" id="MobiDB-lite"/>
    </source>
</evidence>
<evidence type="ECO:0000313" key="3">
    <source>
        <dbReference type="Proteomes" id="UP000240009"/>
    </source>
</evidence>